<evidence type="ECO:0000256" key="1">
    <source>
        <dbReference type="SAM" id="SignalP"/>
    </source>
</evidence>
<sequence>MYSNRQSTLFLATIAVLLGLFVNVFCAPVASKSNKASLSAASSRSPLPSDLHKNDMVKRFNFNFMRTWQPLTIYEPVPVSRLNVQQEDDQIQELANNEEEQKRDDQRRTFNAGCCAWQPWPTFSLQ</sequence>
<dbReference type="Proteomes" id="UP000887574">
    <property type="component" value="Unplaced"/>
</dbReference>
<evidence type="ECO:0000313" key="3">
    <source>
        <dbReference type="WBParaSite" id="jg8866"/>
    </source>
</evidence>
<proteinExistence type="predicted"/>
<accession>A0A915EQZ6</accession>
<protein>
    <submittedName>
        <fullName evidence="3">Transmembrane protein</fullName>
    </submittedName>
</protein>
<feature type="chain" id="PRO_5037379574" evidence="1">
    <location>
        <begin position="27"/>
        <end position="126"/>
    </location>
</feature>
<evidence type="ECO:0000313" key="2">
    <source>
        <dbReference type="Proteomes" id="UP000887574"/>
    </source>
</evidence>
<reference evidence="3" key="1">
    <citation type="submission" date="2022-11" db="UniProtKB">
        <authorList>
            <consortium name="WormBaseParasite"/>
        </authorList>
    </citation>
    <scope>IDENTIFICATION</scope>
</reference>
<keyword evidence="2" id="KW-1185">Reference proteome</keyword>
<keyword evidence="1" id="KW-0732">Signal</keyword>
<name>A0A915EQZ6_9BILA</name>
<feature type="signal peptide" evidence="1">
    <location>
        <begin position="1"/>
        <end position="26"/>
    </location>
</feature>
<dbReference type="AlphaFoldDB" id="A0A915EQZ6"/>
<organism evidence="2 3">
    <name type="scientific">Ditylenchus dipsaci</name>
    <dbReference type="NCBI Taxonomy" id="166011"/>
    <lineage>
        <taxon>Eukaryota</taxon>
        <taxon>Metazoa</taxon>
        <taxon>Ecdysozoa</taxon>
        <taxon>Nematoda</taxon>
        <taxon>Chromadorea</taxon>
        <taxon>Rhabditida</taxon>
        <taxon>Tylenchina</taxon>
        <taxon>Tylenchomorpha</taxon>
        <taxon>Sphaerularioidea</taxon>
        <taxon>Anguinidae</taxon>
        <taxon>Anguininae</taxon>
        <taxon>Ditylenchus</taxon>
    </lineage>
</organism>
<dbReference type="WBParaSite" id="jg8866">
    <property type="protein sequence ID" value="jg8866"/>
    <property type="gene ID" value="jg8866"/>
</dbReference>